<dbReference type="Pfam" id="PF07745">
    <property type="entry name" value="Glyco_hydro_53"/>
    <property type="match status" value="1"/>
</dbReference>
<feature type="transmembrane region" description="Helical" evidence="9">
    <location>
        <begin position="524"/>
        <end position="547"/>
    </location>
</feature>
<dbReference type="Gene3D" id="3.20.20.80">
    <property type="entry name" value="Glycosidases"/>
    <property type="match status" value="1"/>
</dbReference>
<feature type="region of interest" description="Disordered" evidence="8">
    <location>
        <begin position="560"/>
        <end position="612"/>
    </location>
</feature>
<evidence type="ECO:0000256" key="2">
    <source>
        <dbReference type="ARBA" id="ARBA00010687"/>
    </source>
</evidence>
<keyword evidence="9" id="KW-0472">Membrane</keyword>
<dbReference type="GO" id="GO:0030247">
    <property type="term" value="F:polysaccharide binding"/>
    <property type="evidence" value="ECO:0007669"/>
    <property type="project" value="UniProtKB-ARBA"/>
</dbReference>
<feature type="chain" id="PRO_5029037486" description="Arabinogalactan endo-beta-1,4-galactanase" evidence="7">
    <location>
        <begin position="20"/>
        <end position="846"/>
    </location>
</feature>
<reference evidence="10 11" key="1">
    <citation type="submission" date="2019-12" db="EMBL/GenBank/DDBJ databases">
        <title>Draft genome sequence of the ascomycete Xylaria multiplex DSM 110363.</title>
        <authorList>
            <person name="Buettner E."/>
            <person name="Kellner H."/>
        </authorList>
    </citation>
    <scope>NUCLEOTIDE SEQUENCE [LARGE SCALE GENOMIC DNA]</scope>
    <source>
        <strain evidence="10 11">DSM 110363</strain>
    </source>
</reference>
<feature type="compositionally biased region" description="Polar residues" evidence="8">
    <location>
        <begin position="794"/>
        <end position="807"/>
    </location>
</feature>
<name>A0A7C8MLT7_9PEZI</name>
<evidence type="ECO:0000313" key="11">
    <source>
        <dbReference type="Proteomes" id="UP000481858"/>
    </source>
</evidence>
<protein>
    <recommendedName>
        <fullName evidence="6 7">Arabinogalactan endo-beta-1,4-galactanase</fullName>
        <ecNumber evidence="3 7">3.2.1.89</ecNumber>
    </recommendedName>
</protein>
<evidence type="ECO:0000313" key="10">
    <source>
        <dbReference type="EMBL" id="KAF2963287.1"/>
    </source>
</evidence>
<keyword evidence="9" id="KW-1133">Transmembrane helix</keyword>
<keyword evidence="5 7" id="KW-0326">Glycosidase</keyword>
<evidence type="ECO:0000256" key="4">
    <source>
        <dbReference type="ARBA" id="ARBA00022801"/>
    </source>
</evidence>
<comment type="caution">
    <text evidence="10">The sequence shown here is derived from an EMBL/GenBank/DDBJ whole genome shotgun (WGS) entry which is preliminary data.</text>
</comment>
<evidence type="ECO:0000256" key="1">
    <source>
        <dbReference type="ARBA" id="ARBA00001695"/>
    </source>
</evidence>
<evidence type="ECO:0000256" key="9">
    <source>
        <dbReference type="SAM" id="Phobius"/>
    </source>
</evidence>
<dbReference type="PANTHER" id="PTHR34983:SF1">
    <property type="entry name" value="ARABINOGALACTAN ENDO-BETA-1,4-GALACTANASE A"/>
    <property type="match status" value="1"/>
</dbReference>
<organism evidence="10 11">
    <name type="scientific">Xylaria multiplex</name>
    <dbReference type="NCBI Taxonomy" id="323545"/>
    <lineage>
        <taxon>Eukaryota</taxon>
        <taxon>Fungi</taxon>
        <taxon>Dikarya</taxon>
        <taxon>Ascomycota</taxon>
        <taxon>Pezizomycotina</taxon>
        <taxon>Sordariomycetes</taxon>
        <taxon>Xylariomycetidae</taxon>
        <taxon>Xylariales</taxon>
        <taxon>Xylariaceae</taxon>
        <taxon>Xylaria</taxon>
    </lineage>
</organism>
<evidence type="ECO:0000256" key="7">
    <source>
        <dbReference type="RuleBase" id="RU361192"/>
    </source>
</evidence>
<dbReference type="InterPro" id="IPR017853">
    <property type="entry name" value="GH"/>
</dbReference>
<comment type="similarity">
    <text evidence="2 7">Belongs to the glycosyl hydrolase 53 family.</text>
</comment>
<evidence type="ECO:0000256" key="3">
    <source>
        <dbReference type="ARBA" id="ARBA00012556"/>
    </source>
</evidence>
<evidence type="ECO:0000256" key="8">
    <source>
        <dbReference type="SAM" id="MobiDB-lite"/>
    </source>
</evidence>
<proteinExistence type="inferred from homology"/>
<dbReference type="FunFam" id="3.20.20.80:FF:000077">
    <property type="entry name" value="Arabinogalactan endo-beta-1,4-galactanase"/>
    <property type="match status" value="1"/>
</dbReference>
<feature type="region of interest" description="Disordered" evidence="8">
    <location>
        <begin position="766"/>
        <end position="846"/>
    </location>
</feature>
<dbReference type="InParanoid" id="A0A7C8MLT7"/>
<dbReference type="InterPro" id="IPR011683">
    <property type="entry name" value="Glyco_hydro_53"/>
</dbReference>
<dbReference type="SUPFAM" id="SSF51445">
    <property type="entry name" value="(Trans)glycosidases"/>
    <property type="match status" value="1"/>
</dbReference>
<sequence>MLFSGFLTLAALAVAPVRGALTYKGVDWSSVVVEEKAGRSYTTTSGQKKALESILKESGVNTVRQRVWVNPSDGNYNLAYNLQIAKRAKAAGLGVYVDFHYSDTWADPGKQTIPSGWPTAIDDLSWKLYNYTLDASNQFAAAGITPTIISIGNEIRGGLLWPTGKYDQLYNIARLLNSAAYGVKDSNLSPKPKIMIHLDNGWDWSVQEWFYSSVLSQGPLSASDFDMMGVSFYPFYGSSATLANLKTTLTNMANTWGKEIVVAETNWPTSCPSPAQAFPSDLTSIPFSAAGQTTFMQKVAAVVAGVKNGKGIFYWEPAWVDNQALGSSCSSNTMFARRIMPFLATPTQTADTYQVNGNRPEPPVITPVARQAEISSSFVLGPDTCGFTTDSAITCGSGYECKNVDSYRGCCKAGAEDCSAAIYTTCLDYDEMPNAAFCGPRTLCCPLTKAFCATYGFMTEEQPGATLTYIGCAESPIFGELFPYPPELGTTTETSRVENTSSTLVVQPVDDTGSSSSNSISPGAIAGAVVGSVIFALLAILGIYFLIKRRRRRQWEQRIHNGSGATSAPCPSTEGVRFGGGASAGGPRPLSTIHELEIPSPSSASPGETRRSASIPIQPQIFAPNWPLGGPISPRKPLASHPVTNLEKRLSRDGFLPQPQSIHYMRTDVPISKAATPPPFGTRLSPPPPPRKPDPVQLMSEGGSTNTVSLPLQSPRLTYIPTPTIDEAFGEDIRRKLNDVGDSDHDTLGQNDSTFPLIATAIPWPATSDTTTGTKSKRFTNHGSHIDPNRKITHPNNDAGSVSSRDGTGQRELVEVVSPMSPGDMEPGASPLTVSPIESLRGSFGV</sequence>
<keyword evidence="7" id="KW-0732">Signal</keyword>
<dbReference type="EMBL" id="WUBL01000218">
    <property type="protein sequence ID" value="KAF2963287.1"/>
    <property type="molecule type" value="Genomic_DNA"/>
</dbReference>
<dbReference type="GO" id="GO:0015926">
    <property type="term" value="F:glucosidase activity"/>
    <property type="evidence" value="ECO:0007669"/>
    <property type="project" value="InterPro"/>
</dbReference>
<dbReference type="Proteomes" id="UP000481858">
    <property type="component" value="Unassembled WGS sequence"/>
</dbReference>
<keyword evidence="11" id="KW-1185">Reference proteome</keyword>
<accession>A0A7C8MLT7</accession>
<dbReference type="GO" id="GO:0045490">
    <property type="term" value="P:pectin catabolic process"/>
    <property type="evidence" value="ECO:0007669"/>
    <property type="project" value="TreeGrafter"/>
</dbReference>
<evidence type="ECO:0000256" key="6">
    <source>
        <dbReference type="ARBA" id="ARBA00068680"/>
    </source>
</evidence>
<dbReference type="GO" id="GO:0031218">
    <property type="term" value="F:arabinogalactan endo-1,4-beta-galactosidase activity"/>
    <property type="evidence" value="ECO:0007669"/>
    <property type="project" value="UniProtKB-EC"/>
</dbReference>
<dbReference type="EC" id="3.2.1.89" evidence="3 7"/>
<comment type="catalytic activity">
    <reaction evidence="1 7">
        <text>The enzyme specifically hydrolyzes (1-&gt;4)-beta-D-galactosidic linkages in type I arabinogalactans.</text>
        <dbReference type="EC" id="3.2.1.89"/>
    </reaction>
</comment>
<feature type="compositionally biased region" description="Polar residues" evidence="8">
    <location>
        <begin position="702"/>
        <end position="711"/>
    </location>
</feature>
<dbReference type="PANTHER" id="PTHR34983">
    <property type="entry name" value="ARABINOGALACTAN ENDO-BETA-1,4-GALACTANASE A"/>
    <property type="match status" value="1"/>
</dbReference>
<dbReference type="AlphaFoldDB" id="A0A7C8MLT7"/>
<gene>
    <name evidence="10" type="ORF">GQX73_g10290</name>
</gene>
<keyword evidence="9" id="KW-0812">Transmembrane</keyword>
<feature type="region of interest" description="Disordered" evidence="8">
    <location>
        <begin position="676"/>
        <end position="711"/>
    </location>
</feature>
<keyword evidence="4 7" id="KW-0378">Hydrolase</keyword>
<evidence type="ECO:0000256" key="5">
    <source>
        <dbReference type="ARBA" id="ARBA00023295"/>
    </source>
</evidence>
<feature type="compositionally biased region" description="Pro residues" evidence="8">
    <location>
        <begin position="676"/>
        <end position="690"/>
    </location>
</feature>
<feature type="signal peptide" evidence="7">
    <location>
        <begin position="1"/>
        <end position="19"/>
    </location>
</feature>
<dbReference type="GO" id="GO:0016998">
    <property type="term" value="P:cell wall macromolecule catabolic process"/>
    <property type="evidence" value="ECO:0007669"/>
    <property type="project" value="UniProtKB-ARBA"/>
</dbReference>
<dbReference type="OrthoDB" id="110914at2759"/>